<reference evidence="2 3" key="1">
    <citation type="submission" date="2022-01" db="EMBL/GenBank/DDBJ databases">
        <title>Whole genome-based taxonomy of the Shewanellaceae.</title>
        <authorList>
            <person name="Martin-Rodriguez A.J."/>
        </authorList>
    </citation>
    <scope>NUCLEOTIDE SEQUENCE [LARGE SCALE GENOMIC DNA]</scope>
    <source>
        <strain evidence="2 3">DSM 17177</strain>
    </source>
</reference>
<accession>A0ABT0LAP1</accession>
<gene>
    <name evidence="2" type="ORF">L2764_09895</name>
</gene>
<comment type="caution">
    <text evidence="2">The sequence shown here is derived from an EMBL/GenBank/DDBJ whole genome shotgun (WGS) entry which is preliminary data.</text>
</comment>
<proteinExistence type="predicted"/>
<dbReference type="RefSeq" id="WP_248940050.1">
    <property type="nucleotide sequence ID" value="NZ_JAKIKS010000031.1"/>
</dbReference>
<organism evidence="2 3">
    <name type="scientific">Shewanella surugensis</name>
    <dbReference type="NCBI Taxonomy" id="212020"/>
    <lineage>
        <taxon>Bacteria</taxon>
        <taxon>Pseudomonadati</taxon>
        <taxon>Pseudomonadota</taxon>
        <taxon>Gammaproteobacteria</taxon>
        <taxon>Alteromonadales</taxon>
        <taxon>Shewanellaceae</taxon>
        <taxon>Shewanella</taxon>
    </lineage>
</organism>
<evidence type="ECO:0000256" key="1">
    <source>
        <dbReference type="SAM" id="SignalP"/>
    </source>
</evidence>
<dbReference type="EMBL" id="JAKIKS010000031">
    <property type="protein sequence ID" value="MCL1124773.1"/>
    <property type="molecule type" value="Genomic_DNA"/>
</dbReference>
<evidence type="ECO:0000313" key="2">
    <source>
        <dbReference type="EMBL" id="MCL1124773.1"/>
    </source>
</evidence>
<feature type="chain" id="PRO_5045877658" evidence="1">
    <location>
        <begin position="25"/>
        <end position="492"/>
    </location>
</feature>
<name>A0ABT0LAP1_9GAMM</name>
<keyword evidence="1" id="KW-0732">Signal</keyword>
<dbReference type="Proteomes" id="UP001203423">
    <property type="component" value="Unassembled WGS sequence"/>
</dbReference>
<dbReference type="Gene3D" id="2.60.120.380">
    <property type="match status" value="2"/>
</dbReference>
<dbReference type="SUPFAM" id="SSF89260">
    <property type="entry name" value="Collagen-binding domain"/>
    <property type="match status" value="1"/>
</dbReference>
<keyword evidence="3" id="KW-1185">Reference proteome</keyword>
<evidence type="ECO:0000313" key="3">
    <source>
        <dbReference type="Proteomes" id="UP001203423"/>
    </source>
</evidence>
<sequence length="492" mass="53984">MNYHTCFKRTAIALICSSSCFSYANTLPEGGKLKASPAPFEQQFISERVLDELDIYSENTYFTIETHPIEVASGAIKQFKNNTQATQNSLLQVRTLALGEDPIEEVQPEEPLNTITPMCTTLVTDNLYTLGGLTAGQASCYHFEITESSKTTIFVSGQSAETDINLTVYQHNEDDSLSVIGTSTNTGNTNEVVLGMLTAGHYYWYMDTVLTDGTDINFAAVTNTNFDSYELNDTIATSTVLADKQNIISGNMDSNADADYYHFTSTRGQDVTLGFSDTYGNNEWVAAIFTGSEWQTLTNGLRYNLSTLQANQIIRIRVTANTSMTADTSHNYTLMMGSKVAQLSAYSVEGESNIARMSYSATPVYMTTQAARKLSWSASLLDSTGAPVEGAEIVLRVEKNFNEDSTELNYINHSLISNIDGKVNGIVDLGSCTGNFESAPYYSYAGSQKVWWEARYNFGMWRLEVPGVDGIGVGGDEVPYVTLAHICSSRLL</sequence>
<feature type="signal peptide" evidence="1">
    <location>
        <begin position="1"/>
        <end position="24"/>
    </location>
</feature>
<protein>
    <submittedName>
        <fullName evidence="2">Uncharacterized protein</fullName>
    </submittedName>
</protein>